<feature type="transmembrane region" description="Helical" evidence="1">
    <location>
        <begin position="33"/>
        <end position="56"/>
    </location>
</feature>
<dbReference type="PANTHER" id="PTHR31685">
    <property type="entry name" value="INTEGRAL MEMBRANE PROTEIN (AFU_ORTHOLOGUE AFUA_6G12730)-RELATED"/>
    <property type="match status" value="1"/>
</dbReference>
<evidence type="ECO:0000313" key="5">
    <source>
        <dbReference type="Proteomes" id="UP000193685"/>
    </source>
</evidence>
<keyword evidence="1" id="KW-0472">Membrane</keyword>
<feature type="transmembrane region" description="Helical" evidence="1">
    <location>
        <begin position="370"/>
        <end position="387"/>
    </location>
</feature>
<reference evidence="4 5" key="1">
    <citation type="submission" date="2016-07" db="EMBL/GenBank/DDBJ databases">
        <title>Pervasive Adenine N6-methylation of Active Genes in Fungi.</title>
        <authorList>
            <consortium name="DOE Joint Genome Institute"/>
            <person name="Mondo S.J."/>
            <person name="Dannebaum R.O."/>
            <person name="Kuo R.C."/>
            <person name="Labutti K."/>
            <person name="Haridas S."/>
            <person name="Kuo A."/>
            <person name="Salamov A."/>
            <person name="Ahrendt S.R."/>
            <person name="Lipzen A."/>
            <person name="Sullivan W."/>
            <person name="Andreopoulos W.B."/>
            <person name="Clum A."/>
            <person name="Lindquist E."/>
            <person name="Daum C."/>
            <person name="Ramamoorthy G.K."/>
            <person name="Gryganskyi A."/>
            <person name="Culley D."/>
            <person name="Magnuson J.K."/>
            <person name="James T.Y."/>
            <person name="O'Malley M.A."/>
            <person name="Stajich J.E."/>
            <person name="Spatafora J.W."/>
            <person name="Visel A."/>
            <person name="Grigoriev I.V."/>
        </authorList>
    </citation>
    <scope>NUCLEOTIDE SEQUENCE [LARGE SCALE GENOMIC DNA]</scope>
    <source>
        <strain evidence="4 5">12-1054</strain>
    </source>
</reference>
<dbReference type="Gene3D" id="1.20.120.1770">
    <property type="match status" value="1"/>
</dbReference>
<evidence type="ECO:0000313" key="4">
    <source>
        <dbReference type="EMBL" id="ORY87128.1"/>
    </source>
</evidence>
<feature type="transmembrane region" description="Helical" evidence="1">
    <location>
        <begin position="63"/>
        <end position="82"/>
    </location>
</feature>
<name>A0A1Y2FT24_PROLT</name>
<dbReference type="EMBL" id="MCFI01000002">
    <property type="protein sequence ID" value="ORY87128.1"/>
    <property type="molecule type" value="Genomic_DNA"/>
</dbReference>
<proteinExistence type="predicted"/>
<keyword evidence="1" id="KW-1133">Transmembrane helix</keyword>
<evidence type="ECO:0000256" key="1">
    <source>
        <dbReference type="SAM" id="Phobius"/>
    </source>
</evidence>
<keyword evidence="1" id="KW-0812">Transmembrane</keyword>
<evidence type="ECO:0008006" key="6">
    <source>
        <dbReference type="Google" id="ProtNLM"/>
    </source>
</evidence>
<dbReference type="STRING" id="56484.A0A1Y2FT24"/>
<keyword evidence="5" id="KW-1185">Reference proteome</keyword>
<dbReference type="Proteomes" id="UP000193685">
    <property type="component" value="Unassembled WGS sequence"/>
</dbReference>
<feature type="transmembrane region" description="Helical" evidence="1">
    <location>
        <begin position="182"/>
        <end position="201"/>
    </location>
</feature>
<dbReference type="AlphaFoldDB" id="A0A1Y2FT24"/>
<dbReference type="Pfam" id="PF10348">
    <property type="entry name" value="DUF2427"/>
    <property type="match status" value="1"/>
</dbReference>
<feature type="non-terminal residue" evidence="4">
    <location>
        <position position="389"/>
    </location>
</feature>
<dbReference type="InterPro" id="IPR018825">
    <property type="entry name" value="DUF2427"/>
</dbReference>
<dbReference type="InterPro" id="IPR018827">
    <property type="entry name" value="YTP1_C"/>
</dbReference>
<dbReference type="OrthoDB" id="4137487at2759"/>
<evidence type="ECO:0000259" key="3">
    <source>
        <dbReference type="Pfam" id="PF10355"/>
    </source>
</evidence>
<dbReference type="RefSeq" id="XP_040727984.1">
    <property type="nucleotide sequence ID" value="XM_040867361.1"/>
</dbReference>
<dbReference type="CDD" id="cd08760">
    <property type="entry name" value="Cyt_b561_FRRS1_like"/>
    <property type="match status" value="1"/>
</dbReference>
<protein>
    <recommendedName>
        <fullName evidence="6">Protein YTP1-like C-terminal domain-containing protein</fullName>
    </recommendedName>
</protein>
<dbReference type="OMA" id="MFMGATE"/>
<dbReference type="Pfam" id="PF10355">
    <property type="entry name" value="Ytp1"/>
    <property type="match status" value="1"/>
</dbReference>
<accession>A0A1Y2FT24</accession>
<feature type="domain" description="Protein YTP1-like C-terminal" evidence="3">
    <location>
        <begin position="146"/>
        <end position="388"/>
    </location>
</feature>
<sequence>ALLLISAVAAHEHHTHQISPDAVISDKPIDAKLWMHIILMLLSFGIFFPLGVALGVAKSRWHVPVQILSTGLAAFGIVLAHTPRTGRQFRANIHAKFAPWLILYMLIQIALGFYLRLHLERGLNKRLRAWIVPIHGVLGKFMPLLGWIQMGFGGITALGFCRNATGDHLGQCLAHGIMGSAFVAYGICFCIMLTVPARLWLQRKNVSQELLDSSVIMAWGLVNALTEHRWGQSWSHSDLQHTSMGIIWFCAGIAGIFLSMGNRRNVVPAAVILLTGWAMSRHKQRIMLSTDMHAIFGHTLMAAGVTRIVEVAVLLRDQPYQQEGDKPQVRAFQYIPCYLLVASGLLFMFSNEEQLVMINDAKIDAVSYSLLIYSLAFLVVFFANFLIHV</sequence>
<feature type="non-terminal residue" evidence="4">
    <location>
        <position position="1"/>
    </location>
</feature>
<gene>
    <name evidence="4" type="ORF">BCR37DRAFT_340424</name>
</gene>
<comment type="caution">
    <text evidence="4">The sequence shown here is derived from an EMBL/GenBank/DDBJ whole genome shotgun (WGS) entry which is preliminary data.</text>
</comment>
<feature type="transmembrane region" description="Helical" evidence="1">
    <location>
        <begin position="97"/>
        <end position="115"/>
    </location>
</feature>
<dbReference type="GeneID" id="63783960"/>
<feature type="transmembrane region" description="Helical" evidence="1">
    <location>
        <begin position="331"/>
        <end position="349"/>
    </location>
</feature>
<evidence type="ECO:0000259" key="2">
    <source>
        <dbReference type="Pfam" id="PF10348"/>
    </source>
</evidence>
<dbReference type="PANTHER" id="PTHR31685:SF2">
    <property type="entry name" value="PROTEIN YTP1"/>
    <property type="match status" value="1"/>
</dbReference>
<organism evidence="4 5">
    <name type="scientific">Protomyces lactucae-debilis</name>
    <dbReference type="NCBI Taxonomy" id="2754530"/>
    <lineage>
        <taxon>Eukaryota</taxon>
        <taxon>Fungi</taxon>
        <taxon>Dikarya</taxon>
        <taxon>Ascomycota</taxon>
        <taxon>Taphrinomycotina</taxon>
        <taxon>Taphrinomycetes</taxon>
        <taxon>Taphrinales</taxon>
        <taxon>Protomycetaceae</taxon>
        <taxon>Protomyces</taxon>
    </lineage>
</organism>
<feature type="transmembrane region" description="Helical" evidence="1">
    <location>
        <begin position="127"/>
        <end position="148"/>
    </location>
</feature>
<feature type="domain" description="DUF2427" evidence="2">
    <location>
        <begin position="22"/>
        <end position="118"/>
    </location>
</feature>